<evidence type="ECO:0000256" key="10">
    <source>
        <dbReference type="SAM" id="Phobius"/>
    </source>
</evidence>
<evidence type="ECO:0000256" key="8">
    <source>
        <dbReference type="ARBA" id="ARBA00023065"/>
    </source>
</evidence>
<evidence type="ECO:0000313" key="12">
    <source>
        <dbReference type="EMBL" id="BBO20027.1"/>
    </source>
</evidence>
<evidence type="ECO:0000256" key="9">
    <source>
        <dbReference type="ARBA" id="ARBA00023136"/>
    </source>
</evidence>
<dbReference type="GO" id="GO:1902600">
    <property type="term" value="P:proton transmembrane transport"/>
    <property type="evidence" value="ECO:0007669"/>
    <property type="project" value="InterPro"/>
</dbReference>
<dbReference type="NCBIfam" id="NF003716">
    <property type="entry name" value="PRK05326.1-3"/>
    <property type="match status" value="1"/>
</dbReference>
<dbReference type="PANTHER" id="PTHR32507:SF7">
    <property type="entry name" value="K(+)_H(+) ANTIPORTER NHAP2"/>
    <property type="match status" value="1"/>
</dbReference>
<dbReference type="NCBIfam" id="NF003714">
    <property type="entry name" value="PRK05326.1-1"/>
    <property type="match status" value="1"/>
</dbReference>
<dbReference type="EMBL" id="AP021857">
    <property type="protein sequence ID" value="BBO20027.1"/>
    <property type="molecule type" value="Genomic_DNA"/>
</dbReference>
<dbReference type="AlphaFoldDB" id="A0A809RUE6"/>
<evidence type="ECO:0000256" key="3">
    <source>
        <dbReference type="ARBA" id="ARBA00022449"/>
    </source>
</evidence>
<keyword evidence="8" id="KW-0406">Ion transport</keyword>
<dbReference type="InterPro" id="IPR006153">
    <property type="entry name" value="Cation/H_exchanger_TM"/>
</dbReference>
<dbReference type="PROSITE" id="PS51202">
    <property type="entry name" value="RCK_C"/>
    <property type="match status" value="1"/>
</dbReference>
<keyword evidence="7 10" id="KW-1133">Transmembrane helix</keyword>
<organism evidence="12 13">
    <name type="scientific">Candidatus Desulfobacillus denitrificans</name>
    <dbReference type="NCBI Taxonomy" id="2608985"/>
    <lineage>
        <taxon>Bacteria</taxon>
        <taxon>Pseudomonadati</taxon>
        <taxon>Pseudomonadota</taxon>
        <taxon>Betaproteobacteria</taxon>
        <taxon>Candidatus Desulfobacillus</taxon>
    </lineage>
</organism>
<feature type="transmembrane region" description="Helical" evidence="10">
    <location>
        <begin position="160"/>
        <end position="178"/>
    </location>
</feature>
<evidence type="ECO:0000256" key="7">
    <source>
        <dbReference type="ARBA" id="ARBA00022989"/>
    </source>
</evidence>
<evidence type="ECO:0000256" key="5">
    <source>
        <dbReference type="ARBA" id="ARBA00022538"/>
    </source>
</evidence>
<sequence>MQAANELLFIGAVIFVAAVLVSAWAFRFGAPLLLVFLVVGMLAGEDGPGGIRFDDYRATYLVGNLALAVILFDGGLRTRVTSFTLGFRPAMSLATLGVVVTTAITGAIAAWALELSLLQGLLVGAIVGSTDAAAVFSLLRNQGIRLKQRVATVLEIESGSNDPMAIFLTVALVTLLASGDAPSWQIGVFFVQQMGIGLLGGVLGGRLLAWLVNRIRLAEGLYPLLALAGGLFLFGLVGQAGGSGFLAIYAAGIVFGNRPVHAREDILGVHDGLAWLAQIVMFLVLGLLAAPSALVAVAPAALLVSAGMMFVARPLAVWLSLLAHRAPFAEKLFISWVGLRGAVPVVLALFPLMGGLAHAQLYFNVAFFVVLTSLVFQGWTIAPLARLLKLELPPVFAARQRVALDIGGSTGFELVGYQVPPGSRLDGADADELNLAEDERLVAAFRGERTFVPDAAARLAGGDLVYLLVRSENVDAVSGRFAAGPLPEPLAERRFFGDFGLDPAARLADVCLAYGVAPPADLADLSLAEVIARRCKGVPVVGDRVTLGDIDLVVRETAGKSIARVGLVLHPPPARADGS</sequence>
<dbReference type="InterPro" id="IPR005170">
    <property type="entry name" value="Transptr-assoc_dom"/>
</dbReference>
<comment type="subcellular location">
    <subcellularLocation>
        <location evidence="1">Cell membrane</location>
        <topology evidence="1">Multi-pass membrane protein</topology>
    </subcellularLocation>
</comment>
<gene>
    <name evidence="12" type="ORF">DSYM_07260</name>
</gene>
<dbReference type="GO" id="GO:0008324">
    <property type="term" value="F:monoatomic cation transmembrane transporter activity"/>
    <property type="evidence" value="ECO:0007669"/>
    <property type="project" value="InterPro"/>
</dbReference>
<feature type="transmembrane region" description="Helical" evidence="10">
    <location>
        <begin position="117"/>
        <end position="139"/>
    </location>
</feature>
<dbReference type="Proteomes" id="UP000662914">
    <property type="component" value="Chromosome"/>
</dbReference>
<evidence type="ECO:0000256" key="1">
    <source>
        <dbReference type="ARBA" id="ARBA00004651"/>
    </source>
</evidence>
<feature type="transmembrane region" description="Helical" evidence="10">
    <location>
        <begin position="333"/>
        <end position="353"/>
    </location>
</feature>
<dbReference type="SMART" id="SM01091">
    <property type="entry name" value="CorC_HlyC"/>
    <property type="match status" value="1"/>
</dbReference>
<feature type="transmembrane region" description="Helical" evidence="10">
    <location>
        <begin position="300"/>
        <end position="321"/>
    </location>
</feature>
<feature type="domain" description="RCK C-terminal" evidence="11">
    <location>
        <begin position="401"/>
        <end position="483"/>
    </location>
</feature>
<feature type="transmembrane region" description="Helical" evidence="10">
    <location>
        <begin position="184"/>
        <end position="208"/>
    </location>
</feature>
<name>A0A809RUE6_9PROT</name>
<keyword evidence="4" id="KW-1003">Cell membrane</keyword>
<keyword evidence="2" id="KW-0813">Transport</keyword>
<dbReference type="GO" id="GO:0015297">
    <property type="term" value="F:antiporter activity"/>
    <property type="evidence" value="ECO:0007669"/>
    <property type="project" value="UniProtKB-KW"/>
</dbReference>
<evidence type="ECO:0000259" key="11">
    <source>
        <dbReference type="PROSITE" id="PS51202"/>
    </source>
</evidence>
<dbReference type="InterPro" id="IPR038770">
    <property type="entry name" value="Na+/solute_symporter_sf"/>
</dbReference>
<evidence type="ECO:0000313" key="13">
    <source>
        <dbReference type="Proteomes" id="UP000662914"/>
    </source>
</evidence>
<protein>
    <submittedName>
        <fullName evidence="12">Potassium/proton antiporter</fullName>
    </submittedName>
</protein>
<dbReference type="Pfam" id="PF03471">
    <property type="entry name" value="CorC_HlyC"/>
    <property type="match status" value="1"/>
</dbReference>
<keyword evidence="5" id="KW-0630">Potassium</keyword>
<dbReference type="Gene3D" id="3.30.70.1450">
    <property type="entry name" value="Regulator of K+ conductance, C-terminal domain"/>
    <property type="match status" value="1"/>
</dbReference>
<keyword evidence="9 10" id="KW-0472">Membrane</keyword>
<keyword evidence="6 10" id="KW-0812">Transmembrane</keyword>
<dbReference type="SUPFAM" id="SSF116726">
    <property type="entry name" value="TrkA C-terminal domain-like"/>
    <property type="match status" value="1"/>
</dbReference>
<feature type="transmembrane region" description="Helical" evidence="10">
    <location>
        <begin position="272"/>
        <end position="294"/>
    </location>
</feature>
<feature type="transmembrane region" description="Helical" evidence="10">
    <location>
        <begin position="7"/>
        <end position="38"/>
    </location>
</feature>
<dbReference type="GO" id="GO:0006813">
    <property type="term" value="P:potassium ion transport"/>
    <property type="evidence" value="ECO:0007669"/>
    <property type="project" value="UniProtKB-KW"/>
</dbReference>
<feature type="transmembrane region" description="Helical" evidence="10">
    <location>
        <begin position="58"/>
        <end position="78"/>
    </location>
</feature>
<evidence type="ECO:0000256" key="2">
    <source>
        <dbReference type="ARBA" id="ARBA00022448"/>
    </source>
</evidence>
<keyword evidence="5" id="KW-0633">Potassium transport</keyword>
<feature type="transmembrane region" description="Helical" evidence="10">
    <location>
        <begin position="90"/>
        <end position="111"/>
    </location>
</feature>
<keyword evidence="3" id="KW-0050">Antiport</keyword>
<evidence type="ECO:0000256" key="6">
    <source>
        <dbReference type="ARBA" id="ARBA00022692"/>
    </source>
</evidence>
<feature type="transmembrane region" description="Helical" evidence="10">
    <location>
        <begin position="359"/>
        <end position="382"/>
    </location>
</feature>
<dbReference type="Pfam" id="PF00999">
    <property type="entry name" value="Na_H_Exchanger"/>
    <property type="match status" value="1"/>
</dbReference>
<dbReference type="GO" id="GO:0005886">
    <property type="term" value="C:plasma membrane"/>
    <property type="evidence" value="ECO:0007669"/>
    <property type="project" value="UniProtKB-SubCell"/>
</dbReference>
<dbReference type="InterPro" id="IPR006037">
    <property type="entry name" value="RCK_C"/>
</dbReference>
<reference evidence="12" key="1">
    <citation type="journal article" name="DNA Res.">
        <title>The physiological potential of anammox bacteria as revealed by their core genome structure.</title>
        <authorList>
            <person name="Okubo T."/>
            <person name="Toyoda A."/>
            <person name="Fukuhara K."/>
            <person name="Uchiyama I."/>
            <person name="Harigaya Y."/>
            <person name="Kuroiwa M."/>
            <person name="Suzuki T."/>
            <person name="Murakami Y."/>
            <person name="Suwa Y."/>
            <person name="Takami H."/>
        </authorList>
    </citation>
    <scope>NUCLEOTIDE SEQUENCE</scope>
    <source>
        <strain evidence="12">317325-3</strain>
    </source>
</reference>
<dbReference type="PANTHER" id="PTHR32507">
    <property type="entry name" value="NA(+)/H(+) ANTIPORTER 1"/>
    <property type="match status" value="1"/>
</dbReference>
<proteinExistence type="predicted"/>
<dbReference type="InterPro" id="IPR036721">
    <property type="entry name" value="RCK_C_sf"/>
</dbReference>
<dbReference type="Pfam" id="PF02080">
    <property type="entry name" value="TrkA_C"/>
    <property type="match status" value="1"/>
</dbReference>
<dbReference type="NCBIfam" id="NF003715">
    <property type="entry name" value="PRK05326.1-2"/>
    <property type="match status" value="1"/>
</dbReference>
<evidence type="ECO:0000256" key="4">
    <source>
        <dbReference type="ARBA" id="ARBA00022475"/>
    </source>
</evidence>
<dbReference type="KEGG" id="ddz:DSYM_07260"/>
<accession>A0A809RUE6</accession>
<dbReference type="Gene3D" id="1.20.1530.20">
    <property type="match status" value="1"/>
</dbReference>